<sequence length="125" mass="13841">MVHVSFYRNLIISEIEQEMRLRTKDVESEKPLVFARETEVEVLPLVKPMDDQPMAGGQVKLMVHELEESMVESMTGVEACHIDFAVGVAAEKIGDDIASAYSMFLPDRLAFGAGADMSFGRKMGS</sequence>
<reference evidence="2" key="2">
    <citation type="submission" date="2013-12" db="EMBL/GenBank/DDBJ databases">
        <authorList>
            <person name="Yu Y."/>
            <person name="Lee S."/>
            <person name="de Baynast K."/>
            <person name="Wissotski M."/>
            <person name="Liu L."/>
            <person name="Talag J."/>
            <person name="Goicoechea J."/>
            <person name="Angelova A."/>
            <person name="Jetty R."/>
            <person name="Kudrna D."/>
            <person name="Golser W."/>
            <person name="Rivera L."/>
            <person name="Zhang J."/>
            <person name="Wing R."/>
        </authorList>
    </citation>
    <scope>NUCLEOTIDE SEQUENCE</scope>
</reference>
<name>A0A0D9W2Z3_9ORYZ</name>
<evidence type="ECO:0000313" key="1">
    <source>
        <dbReference type="EnsemblPlants" id="LPERR04G03700.1"/>
    </source>
</evidence>
<dbReference type="HOGENOM" id="CLU_1995903_0_0_1"/>
<reference evidence="1 2" key="1">
    <citation type="submission" date="2012-08" db="EMBL/GenBank/DDBJ databases">
        <title>Oryza genome evolution.</title>
        <authorList>
            <person name="Wing R.A."/>
        </authorList>
    </citation>
    <scope>NUCLEOTIDE SEQUENCE</scope>
</reference>
<dbReference type="Gramene" id="LPERR04G03700.1">
    <property type="protein sequence ID" value="LPERR04G03700.1"/>
    <property type="gene ID" value="LPERR04G03700"/>
</dbReference>
<organism evidence="1 2">
    <name type="scientific">Leersia perrieri</name>
    <dbReference type="NCBI Taxonomy" id="77586"/>
    <lineage>
        <taxon>Eukaryota</taxon>
        <taxon>Viridiplantae</taxon>
        <taxon>Streptophyta</taxon>
        <taxon>Embryophyta</taxon>
        <taxon>Tracheophyta</taxon>
        <taxon>Spermatophyta</taxon>
        <taxon>Magnoliopsida</taxon>
        <taxon>Liliopsida</taxon>
        <taxon>Poales</taxon>
        <taxon>Poaceae</taxon>
        <taxon>BOP clade</taxon>
        <taxon>Oryzoideae</taxon>
        <taxon>Oryzeae</taxon>
        <taxon>Oryzinae</taxon>
        <taxon>Leersia</taxon>
    </lineage>
</organism>
<proteinExistence type="predicted"/>
<dbReference type="Proteomes" id="UP000032180">
    <property type="component" value="Chromosome 4"/>
</dbReference>
<accession>A0A0D9W2Z3</accession>
<dbReference type="EnsemblPlants" id="LPERR04G03700.1">
    <property type="protein sequence ID" value="LPERR04G03700.1"/>
    <property type="gene ID" value="LPERR04G03700"/>
</dbReference>
<keyword evidence="2" id="KW-1185">Reference proteome</keyword>
<dbReference type="AlphaFoldDB" id="A0A0D9W2Z3"/>
<protein>
    <submittedName>
        <fullName evidence="1">Uncharacterized protein</fullName>
    </submittedName>
</protein>
<evidence type="ECO:0000313" key="2">
    <source>
        <dbReference type="Proteomes" id="UP000032180"/>
    </source>
</evidence>
<reference evidence="1" key="3">
    <citation type="submission" date="2015-04" db="UniProtKB">
        <authorList>
            <consortium name="EnsemblPlants"/>
        </authorList>
    </citation>
    <scope>IDENTIFICATION</scope>
</reference>